<dbReference type="KEGG" id="btw:BF38_6033"/>
<dbReference type="EMBL" id="VKQN01000001">
    <property type="protein sequence ID" value="MDR4174664.1"/>
    <property type="molecule type" value="Genomic_DNA"/>
</dbReference>
<name>A0A0B5NJT6_BACTU</name>
<sequence length="164" mass="19449">MKIRITGITSPQFNKHRSKFMVHGEDSSIIAEFSKYEQLKRWAELVGVKLGMPRADYFEGLQVMEYRTEQIFHTYEFFRLRDIPLHAESCQGVSYGNLVTCYVHVIGNVTTIYRPNPLHKDVFLPLEVANHIKFIEENGTFNKYKQVYEKENEMSYFKDLYDLY</sequence>
<evidence type="ECO:0000313" key="1">
    <source>
        <dbReference type="EMBL" id="AJG74166.1"/>
    </source>
</evidence>
<reference evidence="1 4" key="1">
    <citation type="journal article" date="2015" name="Genome Announc.">
        <title>Complete genome sequences for 35 biothreat assay-relevant bacillus species.</title>
        <authorList>
            <person name="Johnson S.L."/>
            <person name="Daligault H.E."/>
            <person name="Davenport K.W."/>
            <person name="Jaissle J."/>
            <person name="Frey K.G."/>
            <person name="Ladner J.T."/>
            <person name="Broomall S.M."/>
            <person name="Bishop-Lilly K.A."/>
            <person name="Bruce D.C."/>
            <person name="Gibbons H.S."/>
            <person name="Coyne S.R."/>
            <person name="Lo C.C."/>
            <person name="Meincke L."/>
            <person name="Munk A.C."/>
            <person name="Koroleva G.I."/>
            <person name="Rosenzweig C.N."/>
            <person name="Palacios G.F."/>
            <person name="Redden C.L."/>
            <person name="Minogue T.D."/>
            <person name="Chain P.S."/>
        </authorList>
    </citation>
    <scope>NUCLEOTIDE SEQUENCE [LARGE SCALE GENOMIC DNA]</scope>
    <source>
        <strain evidence="1 4">HD1011</strain>
        <plasmid evidence="1 4">2</plasmid>
    </source>
</reference>
<protein>
    <submittedName>
        <fullName evidence="3">Uncharacterized protein</fullName>
    </submittedName>
</protein>
<dbReference type="EMBL" id="CP053979">
    <property type="protein sequence ID" value="QKH22958.1"/>
    <property type="molecule type" value="Genomic_DNA"/>
</dbReference>
<geneLocation type="plasmid" evidence="1 4">
    <name>2</name>
</geneLocation>
<organism evidence="3 5">
    <name type="scientific">Bacillus thuringiensis</name>
    <dbReference type="NCBI Taxonomy" id="1428"/>
    <lineage>
        <taxon>Bacteria</taxon>
        <taxon>Bacillati</taxon>
        <taxon>Bacillota</taxon>
        <taxon>Bacilli</taxon>
        <taxon>Bacillales</taxon>
        <taxon>Bacillaceae</taxon>
        <taxon>Bacillus</taxon>
        <taxon>Bacillus cereus group</taxon>
    </lineage>
</organism>
<geneLocation type="plasmid" evidence="3 5">
    <name>unnamed3</name>
</geneLocation>
<gene>
    <name evidence="1" type="ORF">BF38_6033</name>
    <name evidence="2" type="ORF">FO599_00780</name>
    <name evidence="3" type="ORF">FOC89_02980</name>
</gene>
<dbReference type="RefSeq" id="WP_000702215.1">
    <property type="nucleotide sequence ID" value="NZ_CP009334.1"/>
</dbReference>
<dbReference type="AlphaFoldDB" id="A0A0B5NJT6"/>
<accession>A0A0B5NJT6</accession>
<evidence type="ECO:0000313" key="4">
    <source>
        <dbReference type="Proteomes" id="UP000031876"/>
    </source>
</evidence>
<dbReference type="Proteomes" id="UP001181533">
    <property type="component" value="Unassembled WGS sequence"/>
</dbReference>
<proteinExistence type="predicted"/>
<reference evidence="2" key="2">
    <citation type="submission" date="2019-07" db="EMBL/GenBank/DDBJ databases">
        <title>Phylogenomic Reclassification of ATCC Bacillus Strains and Various Taxa within the Genus Bacillus.</title>
        <authorList>
            <person name="Riojas M.A."/>
            <person name="Frank A.M."/>
            <person name="Fenn S.L."/>
            <person name="King S.P."/>
            <person name="Brower S.M."/>
            <person name="Hazbon M.H."/>
        </authorList>
    </citation>
    <scope>NUCLEOTIDE SEQUENCE</scope>
    <source>
        <strain evidence="2">ATCC 35646</strain>
    </source>
</reference>
<dbReference type="Proteomes" id="UP000031876">
    <property type="component" value="Plasmid 2"/>
</dbReference>
<evidence type="ECO:0000313" key="5">
    <source>
        <dbReference type="Proteomes" id="UP000501107"/>
    </source>
</evidence>
<evidence type="ECO:0000313" key="2">
    <source>
        <dbReference type="EMBL" id="MDR4174664.1"/>
    </source>
</evidence>
<evidence type="ECO:0000313" key="3">
    <source>
        <dbReference type="EMBL" id="QKH22958.1"/>
    </source>
</evidence>
<keyword evidence="3" id="KW-0614">Plasmid</keyword>
<reference evidence="3 5" key="3">
    <citation type="submission" date="2020-05" db="EMBL/GenBank/DDBJ databases">
        <title>FDA dAtabase for Regulatory Grade micrObial Sequences (FDA-ARGOS): Supporting development and validation of Infectious Disease Dx tests.</title>
        <authorList>
            <person name="Nelson B."/>
            <person name="Plummer A."/>
            <person name="Tallon L."/>
            <person name="Sadzewicz L."/>
            <person name="Zhao X."/>
            <person name="Vavikolanu K."/>
            <person name="Mehta A."/>
            <person name="Aluvathingal J."/>
            <person name="Nadendla S."/>
            <person name="Myers T."/>
            <person name="Yan Y."/>
            <person name="Sichtig H."/>
        </authorList>
    </citation>
    <scope>NUCLEOTIDE SEQUENCE [LARGE SCALE GENOMIC DNA]</scope>
    <source>
        <strain evidence="3 5">FDAARGOS_795</strain>
        <plasmid evidence="3 5">unnamed3</plasmid>
    </source>
</reference>
<dbReference type="Proteomes" id="UP000501107">
    <property type="component" value="Plasmid unnamed3"/>
</dbReference>
<dbReference type="EMBL" id="CP009334">
    <property type="protein sequence ID" value="AJG74166.1"/>
    <property type="molecule type" value="Genomic_DNA"/>
</dbReference>